<evidence type="ECO:0000313" key="3">
    <source>
        <dbReference type="Proteomes" id="UP000054928"/>
    </source>
</evidence>
<dbReference type="Proteomes" id="UP000054928">
    <property type="component" value="Unassembled WGS sequence"/>
</dbReference>
<feature type="compositionally biased region" description="Polar residues" evidence="1">
    <location>
        <begin position="523"/>
        <end position="535"/>
    </location>
</feature>
<feature type="region of interest" description="Disordered" evidence="1">
    <location>
        <begin position="320"/>
        <end position="383"/>
    </location>
</feature>
<dbReference type="RefSeq" id="XP_024578292.1">
    <property type="nucleotide sequence ID" value="XM_024727745.1"/>
</dbReference>
<evidence type="ECO:0000313" key="2">
    <source>
        <dbReference type="EMBL" id="CEG41923.1"/>
    </source>
</evidence>
<dbReference type="EMBL" id="CCYD01000610">
    <property type="protein sequence ID" value="CEG41923.1"/>
    <property type="molecule type" value="Genomic_DNA"/>
</dbReference>
<accession>A0A0N7L5M9</accession>
<dbReference type="OMA" id="RCNNSIV"/>
<feature type="region of interest" description="Disordered" evidence="1">
    <location>
        <begin position="459"/>
        <end position="500"/>
    </location>
</feature>
<feature type="compositionally biased region" description="Polar residues" evidence="1">
    <location>
        <begin position="488"/>
        <end position="500"/>
    </location>
</feature>
<feature type="region of interest" description="Disordered" evidence="1">
    <location>
        <begin position="157"/>
        <end position="224"/>
    </location>
</feature>
<feature type="compositionally biased region" description="Polar residues" evidence="1">
    <location>
        <begin position="336"/>
        <end position="346"/>
    </location>
</feature>
<keyword evidence="3" id="KW-1185">Reference proteome</keyword>
<feature type="region of interest" description="Disordered" evidence="1">
    <location>
        <begin position="517"/>
        <end position="539"/>
    </location>
</feature>
<dbReference type="OrthoDB" id="129444at2759"/>
<sequence>MEETESQRDTIVAWLEQNDNFQRATILSGLVGSKQTRSDVDYRQAEQTERQALNDLAAAVNASLPRSMWDCEYAKQMLQRYLALFKATATQASQPGFSLSRTDKVFGIKSIEDKLNSMCPHFIRLQALCNKTANNLSSEDVERDRCEEINKDNALTKANTDSALRQDTAKETAGQSIRKNDTPSSSAAGIQNSITQNRDMEDDRLQDNGCSLRPSPTEQKGDGHADIKIHESTKLNTIKKVAQPNGYKQAVVTTSEQQDQQTKLTTEKENEPLELIELGSDDEEITSVTAKATCVDVGFRLRASNSASCVEDASNKLKLKRGNSSEKAPKSVPEIDQSSESANRPTMTAARKNTLKRKLSSSGNLSNSAEKMSGDVPTNVPSTRLVLIRPKSQSESKLPNGLRCSPSSQMVNATSGAYLGGLSSNVQSNVTSPVQPRPQAPDALRSAIAQVISQRQHLLSKRRDCRQNRLPDNINSGPCDQEEEKGTRSSYPSKHLTQQNVSTAAIESAVDQNSLAATDKSSKISVQHGKTSNEGSPAVSKTMLNEEKAGFITGHLPQLLHKPLYVNKDINFERKRAFLRAKQLAFEQFRWVRENELQQLEVELLRREMRTRENLAQMEIKLQRMHIRADIIQRMVLAHASADRIAERLKLL</sequence>
<feature type="compositionally biased region" description="Polar residues" evidence="1">
    <location>
        <begin position="360"/>
        <end position="370"/>
    </location>
</feature>
<organism evidence="2 3">
    <name type="scientific">Plasmopara halstedii</name>
    <name type="common">Downy mildew of sunflower</name>
    <dbReference type="NCBI Taxonomy" id="4781"/>
    <lineage>
        <taxon>Eukaryota</taxon>
        <taxon>Sar</taxon>
        <taxon>Stramenopiles</taxon>
        <taxon>Oomycota</taxon>
        <taxon>Peronosporomycetes</taxon>
        <taxon>Peronosporales</taxon>
        <taxon>Peronosporaceae</taxon>
        <taxon>Plasmopara</taxon>
    </lineage>
</organism>
<dbReference type="AlphaFoldDB" id="A0A0N7L5M9"/>
<reference evidence="3" key="1">
    <citation type="submission" date="2014-09" db="EMBL/GenBank/DDBJ databases">
        <authorList>
            <person name="Sharma Rahul"/>
            <person name="Thines Marco"/>
        </authorList>
    </citation>
    <scope>NUCLEOTIDE SEQUENCE [LARGE SCALE GENOMIC DNA]</scope>
</reference>
<dbReference type="GeneID" id="36407290"/>
<protein>
    <submittedName>
        <fullName evidence="2">Uncharacterized protein</fullName>
    </submittedName>
</protein>
<name>A0A0N7L5M9_PLAHL</name>
<evidence type="ECO:0000256" key="1">
    <source>
        <dbReference type="SAM" id="MobiDB-lite"/>
    </source>
</evidence>
<feature type="compositionally biased region" description="Polar residues" evidence="1">
    <location>
        <begin position="173"/>
        <end position="197"/>
    </location>
</feature>
<proteinExistence type="predicted"/>